<accession>A0A1Y1V0N2</accession>
<keyword evidence="6" id="KW-1185">Reference proteome</keyword>
<organism evidence="5 6">
    <name type="scientific">Piromyces finnis</name>
    <dbReference type="NCBI Taxonomy" id="1754191"/>
    <lineage>
        <taxon>Eukaryota</taxon>
        <taxon>Fungi</taxon>
        <taxon>Fungi incertae sedis</taxon>
        <taxon>Chytridiomycota</taxon>
        <taxon>Chytridiomycota incertae sedis</taxon>
        <taxon>Neocallimastigomycetes</taxon>
        <taxon>Neocallimastigales</taxon>
        <taxon>Neocallimastigaceae</taxon>
        <taxon>Piromyces</taxon>
    </lineage>
</organism>
<dbReference type="InterPro" id="IPR000387">
    <property type="entry name" value="Tyr_Pase_dom"/>
</dbReference>
<dbReference type="PRINTS" id="PR01908">
    <property type="entry name" value="ADSPHPHTASE"/>
</dbReference>
<dbReference type="InterPro" id="IPR029021">
    <property type="entry name" value="Prot-tyrosine_phosphatase-like"/>
</dbReference>
<proteinExistence type="predicted"/>
<sequence length="296" mass="33184">MEEDKCNNLGISKKKLDELLAMKPFSDNFAVRRASLRKVETINTTITGRKFKEKNGVIEELTNKSNGYVVDTNPDTDCCEVVENLFIGSQDAAAEEEILTTKGITHIVNVGTGIPNMFENKFKYFKVDILDTPEFDILPFIEPTSNFIDNAINNENGKVLVHCNAGVSRSSAILIGYLMKKQKYTYEEALEKTKLARSCICPNFGFAEQLRRMNQNVKEINSASSEPSEIYCNNNNNNNNGTPMNIDKETLPLMSSISDQGNKEMYLVNEKPLEIGKINITKLNSNETDIVTPKTV</sequence>
<keyword evidence="1" id="KW-0378">Hydrolase</keyword>
<reference evidence="5 6" key="2">
    <citation type="submission" date="2016-08" db="EMBL/GenBank/DDBJ databases">
        <title>Pervasive Adenine N6-methylation of Active Genes in Fungi.</title>
        <authorList>
            <consortium name="DOE Joint Genome Institute"/>
            <person name="Mondo S.J."/>
            <person name="Dannebaum R.O."/>
            <person name="Kuo R.C."/>
            <person name="Labutti K."/>
            <person name="Haridas S."/>
            <person name="Kuo A."/>
            <person name="Salamov A."/>
            <person name="Ahrendt S.R."/>
            <person name="Lipzen A."/>
            <person name="Sullivan W."/>
            <person name="Andreopoulos W.B."/>
            <person name="Clum A."/>
            <person name="Lindquist E."/>
            <person name="Daum C."/>
            <person name="Ramamoorthy G.K."/>
            <person name="Gryganskyi A."/>
            <person name="Culley D."/>
            <person name="Magnuson J.K."/>
            <person name="James T.Y."/>
            <person name="O'Malley M.A."/>
            <person name="Stajich J.E."/>
            <person name="Spatafora J.W."/>
            <person name="Visel A."/>
            <person name="Grigoriev I.V."/>
        </authorList>
    </citation>
    <scope>NUCLEOTIDE SEQUENCE [LARGE SCALE GENOMIC DNA]</scope>
    <source>
        <strain evidence="6">finn</strain>
    </source>
</reference>
<dbReference type="EMBL" id="MCFH01000044">
    <property type="protein sequence ID" value="ORX44699.1"/>
    <property type="molecule type" value="Genomic_DNA"/>
</dbReference>
<gene>
    <name evidence="5" type="ORF">BCR36DRAFT_586062</name>
</gene>
<dbReference type="CDD" id="cd14498">
    <property type="entry name" value="DSP"/>
    <property type="match status" value="1"/>
</dbReference>
<evidence type="ECO:0000313" key="5">
    <source>
        <dbReference type="EMBL" id="ORX44699.1"/>
    </source>
</evidence>
<evidence type="ECO:0000256" key="2">
    <source>
        <dbReference type="ARBA" id="ARBA00022912"/>
    </source>
</evidence>
<evidence type="ECO:0000313" key="6">
    <source>
        <dbReference type="Proteomes" id="UP000193719"/>
    </source>
</evidence>
<reference evidence="5 6" key="1">
    <citation type="submission" date="2016-08" db="EMBL/GenBank/DDBJ databases">
        <title>Genomes of anaerobic fungi encode conserved fungal cellulosomes for biomass hydrolysis.</title>
        <authorList>
            <consortium name="DOE Joint Genome Institute"/>
            <person name="Haitjema C.H."/>
            <person name="Gilmore S.P."/>
            <person name="Henske J.K."/>
            <person name="Solomon K.V."/>
            <person name="De Groot R."/>
            <person name="Kuo A."/>
            <person name="Mondo S.J."/>
            <person name="Salamov A.A."/>
            <person name="Labutti K."/>
            <person name="Zhao Z."/>
            <person name="Chiniquy J."/>
            <person name="Barry K."/>
            <person name="Brewer H.M."/>
            <person name="Purvine S.O."/>
            <person name="Wright A.T."/>
            <person name="Boxma B."/>
            <person name="Van Alen T."/>
            <person name="Hackstein J.H."/>
            <person name="Baker S.E."/>
            <person name="Grigoriev I.V."/>
            <person name="O'Malley M.A."/>
        </authorList>
    </citation>
    <scope>NUCLEOTIDE SEQUENCE [LARGE SCALE GENOMIC DNA]</scope>
    <source>
        <strain evidence="6">finn</strain>
    </source>
</reference>
<dbReference type="InterPro" id="IPR020422">
    <property type="entry name" value="TYR_PHOSPHATASE_DUAL_dom"/>
</dbReference>
<feature type="domain" description="Tyrosine specific protein phosphatases" evidence="4">
    <location>
        <begin position="138"/>
        <end position="197"/>
    </location>
</feature>
<protein>
    <submittedName>
        <fullName evidence="5">DSPc-domain-containing protein</fullName>
    </submittedName>
</protein>
<dbReference type="Pfam" id="PF00782">
    <property type="entry name" value="DSPc"/>
    <property type="match status" value="1"/>
</dbReference>
<evidence type="ECO:0000256" key="1">
    <source>
        <dbReference type="ARBA" id="ARBA00022801"/>
    </source>
</evidence>
<dbReference type="OrthoDB" id="273181at2759"/>
<dbReference type="InterPro" id="IPR000340">
    <property type="entry name" value="Dual-sp_phosphatase_cat-dom"/>
</dbReference>
<evidence type="ECO:0000259" key="3">
    <source>
        <dbReference type="PROSITE" id="PS50054"/>
    </source>
</evidence>
<dbReference type="AlphaFoldDB" id="A0A1Y1V0N2"/>
<dbReference type="PROSITE" id="PS50056">
    <property type="entry name" value="TYR_PHOSPHATASE_2"/>
    <property type="match status" value="1"/>
</dbReference>
<dbReference type="SUPFAM" id="SSF52799">
    <property type="entry name" value="(Phosphotyrosine protein) phosphatases II"/>
    <property type="match status" value="1"/>
</dbReference>
<dbReference type="SMART" id="SM00195">
    <property type="entry name" value="DSPc"/>
    <property type="match status" value="1"/>
</dbReference>
<dbReference type="PROSITE" id="PS00383">
    <property type="entry name" value="TYR_PHOSPHATASE_1"/>
    <property type="match status" value="1"/>
</dbReference>
<evidence type="ECO:0000259" key="4">
    <source>
        <dbReference type="PROSITE" id="PS50056"/>
    </source>
</evidence>
<dbReference type="Proteomes" id="UP000193719">
    <property type="component" value="Unassembled WGS sequence"/>
</dbReference>
<dbReference type="PROSITE" id="PS50054">
    <property type="entry name" value="TYR_PHOSPHATASE_DUAL"/>
    <property type="match status" value="1"/>
</dbReference>
<dbReference type="STRING" id="1754191.A0A1Y1V0N2"/>
<dbReference type="PANTHER" id="PTHR46377">
    <property type="entry name" value="DUAL SPECIFICITY PROTEIN PHOSPHATASE 19"/>
    <property type="match status" value="1"/>
</dbReference>
<dbReference type="InterPro" id="IPR016130">
    <property type="entry name" value="Tyr_Pase_AS"/>
</dbReference>
<dbReference type="PANTHER" id="PTHR46377:SF1">
    <property type="entry name" value="DUAL SPECIFICITY PROTEIN PHOSPHATASE 19"/>
    <property type="match status" value="1"/>
</dbReference>
<dbReference type="GO" id="GO:0008579">
    <property type="term" value="F:JUN kinase phosphatase activity"/>
    <property type="evidence" value="ECO:0007669"/>
    <property type="project" value="TreeGrafter"/>
</dbReference>
<keyword evidence="2" id="KW-0904">Protein phosphatase</keyword>
<dbReference type="Gene3D" id="3.90.190.10">
    <property type="entry name" value="Protein tyrosine phosphatase superfamily"/>
    <property type="match status" value="1"/>
</dbReference>
<name>A0A1Y1V0N2_9FUNG</name>
<comment type="caution">
    <text evidence="5">The sequence shown here is derived from an EMBL/GenBank/DDBJ whole genome shotgun (WGS) entry which is preliminary data.</text>
</comment>
<feature type="domain" description="Tyrosine-protein phosphatase" evidence="3">
    <location>
        <begin position="77"/>
        <end position="219"/>
    </location>
</feature>
<dbReference type="GO" id="GO:0005737">
    <property type="term" value="C:cytoplasm"/>
    <property type="evidence" value="ECO:0007669"/>
    <property type="project" value="TreeGrafter"/>
</dbReference>